<dbReference type="AlphaFoldDB" id="A0A5Z3B4B4"/>
<organism evidence="1">
    <name type="scientific">Salmonella enterica</name>
    <name type="common">Salmonella choleraesuis</name>
    <dbReference type="NCBI Taxonomy" id="28901"/>
    <lineage>
        <taxon>Bacteria</taxon>
        <taxon>Pseudomonadati</taxon>
        <taxon>Pseudomonadota</taxon>
        <taxon>Gammaproteobacteria</taxon>
        <taxon>Enterobacterales</taxon>
        <taxon>Enterobacteriaceae</taxon>
        <taxon>Salmonella</taxon>
    </lineage>
</organism>
<comment type="caution">
    <text evidence="1">The sequence shown here is derived from an EMBL/GenBank/DDBJ whole genome shotgun (WGS) entry which is preliminary data.</text>
</comment>
<dbReference type="EMBL" id="AAKGZA010000051">
    <property type="protein sequence ID" value="ECR6698258.1"/>
    <property type="molecule type" value="Genomic_DNA"/>
</dbReference>
<reference evidence="1" key="1">
    <citation type="submission" date="2019-09" db="EMBL/GenBank/DDBJ databases">
        <authorList>
            <consortium name="PulseNet: The National Subtyping Network for Foodborne Disease Surveillance"/>
            <person name="Tarr C.L."/>
            <person name="Trees E."/>
            <person name="Katz L.S."/>
            <person name="Carleton-Romer H.A."/>
            <person name="Stroika S."/>
            <person name="Kucerova Z."/>
            <person name="Roache K.F."/>
            <person name="Sabol A.L."/>
            <person name="Besser J."/>
            <person name="Gerner-Smidt P."/>
        </authorList>
    </citation>
    <scope>NUCLEOTIDE SEQUENCE</scope>
    <source>
        <strain evidence="1">PNUSAS096589</strain>
    </source>
</reference>
<proteinExistence type="predicted"/>
<accession>A0A5Z3B4B4</accession>
<name>A0A5Z3B4B4_SALER</name>
<evidence type="ECO:0000313" key="1">
    <source>
        <dbReference type="EMBL" id="ECR6698258.1"/>
    </source>
</evidence>
<protein>
    <submittedName>
        <fullName evidence="1">Uncharacterized protein</fullName>
    </submittedName>
</protein>
<gene>
    <name evidence="1" type="ORF">F2A58_24245</name>
</gene>
<sequence length="72" mass="8166">MFVVCGLPHDPADHERVIGWAVLRPSPWHLAGVYATEYAARKKLEIKGDGYQVQLGSYRLGSQDFRAFTFEL</sequence>